<evidence type="ECO:0000313" key="2">
    <source>
        <dbReference type="Proteomes" id="UP000003146"/>
    </source>
</evidence>
<gene>
    <name evidence="1" type="ORF">BACCOP_02786</name>
</gene>
<sequence length="40" mass="4886">MKKERSFCRFDKDFRITGRQEIKKYVSLSEKEQCSLTKQL</sequence>
<name>B3JLJ1_9BACT</name>
<evidence type="ECO:0000313" key="1">
    <source>
        <dbReference type="EMBL" id="EDV00172.1"/>
    </source>
</evidence>
<comment type="caution">
    <text evidence="1">The sequence shown here is derived from an EMBL/GenBank/DDBJ whole genome shotgun (WGS) entry which is preliminary data.</text>
</comment>
<dbReference type="STRING" id="470145.BACCOP_02786"/>
<dbReference type="Proteomes" id="UP000003146">
    <property type="component" value="Unassembled WGS sequence"/>
</dbReference>
<reference evidence="1 2" key="2">
    <citation type="submission" date="2008-04" db="EMBL/GenBank/DDBJ databases">
        <authorList>
            <person name="Fulton L."/>
            <person name="Clifton S."/>
            <person name="Fulton B."/>
            <person name="Xu J."/>
            <person name="Minx P."/>
            <person name="Pepin K.H."/>
            <person name="Johnson M."/>
            <person name="Thiruvilangam P."/>
            <person name="Bhonagiri V."/>
            <person name="Nash W.E."/>
            <person name="Mardis E.R."/>
            <person name="Wilson R.K."/>
        </authorList>
    </citation>
    <scope>NUCLEOTIDE SEQUENCE [LARGE SCALE GENOMIC DNA]</scope>
    <source>
        <strain evidence="1 2">DSM 17136</strain>
    </source>
</reference>
<proteinExistence type="predicted"/>
<dbReference type="HOGENOM" id="CLU_3284740_0_0_10"/>
<dbReference type="EMBL" id="ABIY02000099">
    <property type="protein sequence ID" value="EDV00172.1"/>
    <property type="molecule type" value="Genomic_DNA"/>
</dbReference>
<reference evidence="1 2" key="1">
    <citation type="submission" date="2008-04" db="EMBL/GenBank/DDBJ databases">
        <title>Draft genome sequence of Bacteroides coprocola (DSM 17136).</title>
        <authorList>
            <person name="Sudarsanam P."/>
            <person name="Ley R."/>
            <person name="Guruge J."/>
            <person name="Turnbaugh P.J."/>
            <person name="Mahowald M."/>
            <person name="Liep D."/>
            <person name="Gordon J."/>
        </authorList>
    </citation>
    <scope>NUCLEOTIDE SEQUENCE [LARGE SCALE GENOMIC DNA]</scope>
    <source>
        <strain evidence="1 2">DSM 17136</strain>
    </source>
</reference>
<protein>
    <submittedName>
        <fullName evidence="1">Uncharacterized protein</fullName>
    </submittedName>
</protein>
<dbReference type="AlphaFoldDB" id="B3JLJ1"/>
<accession>B3JLJ1</accession>
<organism evidence="1 2">
    <name type="scientific">Phocaeicola coprocola DSM 17136</name>
    <dbReference type="NCBI Taxonomy" id="470145"/>
    <lineage>
        <taxon>Bacteria</taxon>
        <taxon>Pseudomonadati</taxon>
        <taxon>Bacteroidota</taxon>
        <taxon>Bacteroidia</taxon>
        <taxon>Bacteroidales</taxon>
        <taxon>Bacteroidaceae</taxon>
        <taxon>Phocaeicola</taxon>
    </lineage>
</organism>